<dbReference type="Pfam" id="PF12937">
    <property type="entry name" value="F-box-like"/>
    <property type="match status" value="1"/>
</dbReference>
<keyword evidence="3" id="KW-1185">Reference proteome</keyword>
<evidence type="ECO:0000313" key="2">
    <source>
        <dbReference type="EMBL" id="KAK1602704.1"/>
    </source>
</evidence>
<dbReference type="InterPro" id="IPR001810">
    <property type="entry name" value="F-box_dom"/>
</dbReference>
<reference evidence="2" key="1">
    <citation type="submission" date="2023-07" db="EMBL/GenBank/DDBJ databases">
        <title>A chromosome-level genome assembly of Lolium multiflorum.</title>
        <authorList>
            <person name="Chen Y."/>
            <person name="Copetti D."/>
            <person name="Kolliker R."/>
            <person name="Studer B."/>
        </authorList>
    </citation>
    <scope>NUCLEOTIDE SEQUENCE</scope>
    <source>
        <strain evidence="2">02402/16</strain>
        <tissue evidence="2">Leaf</tissue>
    </source>
</reference>
<dbReference type="PANTHER" id="PTHR33207">
    <property type="entry name" value="F-BOX DOMAIN CONTAINING PROTEIN-RELATED"/>
    <property type="match status" value="1"/>
</dbReference>
<gene>
    <name evidence="2" type="ORF">QYE76_007694</name>
</gene>
<organism evidence="2 3">
    <name type="scientific">Lolium multiflorum</name>
    <name type="common">Italian ryegrass</name>
    <name type="synonym">Lolium perenne subsp. multiflorum</name>
    <dbReference type="NCBI Taxonomy" id="4521"/>
    <lineage>
        <taxon>Eukaryota</taxon>
        <taxon>Viridiplantae</taxon>
        <taxon>Streptophyta</taxon>
        <taxon>Embryophyta</taxon>
        <taxon>Tracheophyta</taxon>
        <taxon>Spermatophyta</taxon>
        <taxon>Magnoliopsida</taxon>
        <taxon>Liliopsida</taxon>
        <taxon>Poales</taxon>
        <taxon>Poaceae</taxon>
        <taxon>BOP clade</taxon>
        <taxon>Pooideae</taxon>
        <taxon>Poodae</taxon>
        <taxon>Poeae</taxon>
        <taxon>Poeae Chloroplast Group 2 (Poeae type)</taxon>
        <taxon>Loliodinae</taxon>
        <taxon>Loliinae</taxon>
        <taxon>Lolium</taxon>
    </lineage>
</organism>
<dbReference type="PROSITE" id="PS50181">
    <property type="entry name" value="FBOX"/>
    <property type="match status" value="1"/>
</dbReference>
<accession>A0AAD8VDW3</accession>
<dbReference type="AlphaFoldDB" id="A0AAD8VDW3"/>
<dbReference type="Proteomes" id="UP001231189">
    <property type="component" value="Unassembled WGS sequence"/>
</dbReference>
<evidence type="ECO:0000259" key="1">
    <source>
        <dbReference type="PROSITE" id="PS50181"/>
    </source>
</evidence>
<evidence type="ECO:0000313" key="3">
    <source>
        <dbReference type="Proteomes" id="UP001231189"/>
    </source>
</evidence>
<dbReference type="SUPFAM" id="SSF81383">
    <property type="entry name" value="F-box domain"/>
    <property type="match status" value="1"/>
</dbReference>
<dbReference type="EMBL" id="JAUUTY010000201">
    <property type="protein sequence ID" value="KAK1602704.1"/>
    <property type="molecule type" value="Genomic_DNA"/>
</dbReference>
<proteinExistence type="predicted"/>
<dbReference type="Gene3D" id="1.20.1280.50">
    <property type="match status" value="1"/>
</dbReference>
<comment type="caution">
    <text evidence="2">The sequence shown here is derived from an EMBL/GenBank/DDBJ whole genome shotgun (WGS) entry which is preliminary data.</text>
</comment>
<name>A0AAD8VDW3_LOLMU</name>
<protein>
    <recommendedName>
        <fullName evidence="1">F-box domain-containing protein</fullName>
    </recommendedName>
</protein>
<dbReference type="CDD" id="cd09917">
    <property type="entry name" value="F-box_SF"/>
    <property type="match status" value="1"/>
</dbReference>
<dbReference type="SMART" id="SM00256">
    <property type="entry name" value="FBOX"/>
    <property type="match status" value="1"/>
</dbReference>
<dbReference type="InterPro" id="IPR036047">
    <property type="entry name" value="F-box-like_dom_sf"/>
</dbReference>
<feature type="domain" description="F-box" evidence="1">
    <location>
        <begin position="26"/>
        <end position="74"/>
    </location>
</feature>
<sequence length="413" mass="46251">MKKSRTEFPVGRCIGDHWENTAPSPTTVDDDVPDELLELVFLRLPSSSLHLIRVARTCKRWRRIVANSGFLRRFRVLHPRPVVVGHYRVDNRRSSPPGSNPVFAVSPSADTTVHLQPQRFSLNFLPTGHGGFWDMADSRGGMLLLYERTEDKFWPRPRHLVVCDPMARRCSRAIAFPAFHGSKFLGAFLLDGDADEAGGRIGLTNFRIIVVTLYNHGLARSFVFSTTNGNRGGWTLATSKSVGPSCILFAGHVAESVYWTTAGAEILVLDKDTMELKLSILFPLYACYVVCSMSGFVRCHDGTVRIVLLLPYQKHLMIFIQAEGSDDWVEEKTIQLPQLVPQVQVDDAEFILHKIVSVAEGSITLGTKEGMGLVSVDLTTMEFKHVTHDRNEYHGPAHMYQLPWPPTIRACLP</sequence>